<dbReference type="PROSITE" id="PS50262">
    <property type="entry name" value="G_PROTEIN_RECEP_F1_2"/>
    <property type="match status" value="1"/>
</dbReference>
<dbReference type="InterPro" id="IPR000276">
    <property type="entry name" value="GPCR_Rhodpsn"/>
</dbReference>
<dbReference type="InterPro" id="IPR000725">
    <property type="entry name" value="Olfact_rcpt"/>
</dbReference>
<keyword evidence="11" id="KW-0716">Sensory transduction</keyword>
<feature type="transmembrane region" description="Helical" evidence="11">
    <location>
        <begin position="249"/>
        <end position="268"/>
    </location>
</feature>
<feature type="transmembrane region" description="Helical" evidence="11">
    <location>
        <begin position="218"/>
        <end position="237"/>
    </location>
</feature>
<dbReference type="PROSITE" id="PS00237">
    <property type="entry name" value="G_PROTEIN_RECEP_F1_1"/>
    <property type="match status" value="1"/>
</dbReference>
<comment type="similarity">
    <text evidence="10">Belongs to the G-protein coupled receptor 1 family.</text>
</comment>
<dbReference type="PRINTS" id="PR00237">
    <property type="entry name" value="GPCRRHODOPSN"/>
</dbReference>
<evidence type="ECO:0000256" key="11">
    <source>
        <dbReference type="RuleBase" id="RU363047"/>
    </source>
</evidence>
<evidence type="ECO:0000256" key="10">
    <source>
        <dbReference type="RuleBase" id="RU000688"/>
    </source>
</evidence>
<comment type="caution">
    <text evidence="13">The sequence shown here is derived from an EMBL/GenBank/DDBJ whole genome shotgun (WGS) entry which is preliminary data.</text>
</comment>
<keyword evidence="2 11" id="KW-1003">Cell membrane</keyword>
<feature type="transmembrane region" description="Helical" evidence="11">
    <location>
        <begin position="145"/>
        <end position="166"/>
    </location>
</feature>
<evidence type="ECO:0000313" key="13">
    <source>
        <dbReference type="EMBL" id="DBA30200.1"/>
    </source>
</evidence>
<protein>
    <recommendedName>
        <fullName evidence="11">Olfactory receptor</fullName>
    </recommendedName>
</protein>
<dbReference type="SUPFAM" id="SSF81321">
    <property type="entry name" value="Family A G protein-coupled receptor-like"/>
    <property type="match status" value="1"/>
</dbReference>
<keyword evidence="7 11" id="KW-0472">Membrane</keyword>
<proteinExistence type="inferred from homology"/>
<evidence type="ECO:0000256" key="9">
    <source>
        <dbReference type="ARBA" id="ARBA00023224"/>
    </source>
</evidence>
<dbReference type="AlphaFoldDB" id="A0AAV3AYD5"/>
<evidence type="ECO:0000259" key="12">
    <source>
        <dbReference type="PROSITE" id="PS50262"/>
    </source>
</evidence>
<dbReference type="GO" id="GO:0004930">
    <property type="term" value="F:G protein-coupled receptor activity"/>
    <property type="evidence" value="ECO:0007669"/>
    <property type="project" value="UniProtKB-KW"/>
</dbReference>
<evidence type="ECO:0000256" key="8">
    <source>
        <dbReference type="ARBA" id="ARBA00023170"/>
    </source>
</evidence>
<evidence type="ECO:0000256" key="2">
    <source>
        <dbReference type="ARBA" id="ARBA00022475"/>
    </source>
</evidence>
<evidence type="ECO:0000256" key="4">
    <source>
        <dbReference type="ARBA" id="ARBA00022725"/>
    </source>
</evidence>
<keyword evidence="8 10" id="KW-0675">Receptor</keyword>
<dbReference type="FunFam" id="1.20.1070.10:FF:000013">
    <property type="entry name" value="Olfactory receptor"/>
    <property type="match status" value="1"/>
</dbReference>
<feature type="domain" description="G-protein coupled receptors family 1 profile" evidence="12">
    <location>
        <begin position="46"/>
        <end position="304"/>
    </location>
</feature>
<keyword evidence="5 11" id="KW-1133">Transmembrane helix</keyword>
<dbReference type="Gene3D" id="1.20.1070.10">
    <property type="entry name" value="Rhodopsin 7-helix transmembrane proteins"/>
    <property type="match status" value="1"/>
</dbReference>
<dbReference type="InterPro" id="IPR050516">
    <property type="entry name" value="Olfactory_GPCR"/>
</dbReference>
<dbReference type="Proteomes" id="UP001181693">
    <property type="component" value="Unassembled WGS sequence"/>
</dbReference>
<feature type="transmembrane region" description="Helical" evidence="11">
    <location>
        <begin position="104"/>
        <end position="125"/>
    </location>
</feature>
<keyword evidence="6 10" id="KW-0297">G-protein coupled receptor</keyword>
<dbReference type="Pfam" id="PF00001">
    <property type="entry name" value="7tm_1"/>
    <property type="match status" value="1"/>
</dbReference>
<accession>A0AAV3AYD5</accession>
<dbReference type="GO" id="GO:0005886">
    <property type="term" value="C:plasma membrane"/>
    <property type="evidence" value="ECO:0007669"/>
    <property type="project" value="UniProtKB-SubCell"/>
</dbReference>
<feature type="transmembrane region" description="Helical" evidence="11">
    <location>
        <begin position="32"/>
        <end position="56"/>
    </location>
</feature>
<keyword evidence="4 11" id="KW-0552">Olfaction</keyword>
<dbReference type="PANTHER" id="PTHR26452">
    <property type="entry name" value="OLFACTORY RECEPTOR"/>
    <property type="match status" value="1"/>
</dbReference>
<dbReference type="GO" id="GO:0004984">
    <property type="term" value="F:olfactory receptor activity"/>
    <property type="evidence" value="ECO:0007669"/>
    <property type="project" value="InterPro"/>
</dbReference>
<keyword evidence="14" id="KW-1185">Reference proteome</keyword>
<evidence type="ECO:0000256" key="6">
    <source>
        <dbReference type="ARBA" id="ARBA00023040"/>
    </source>
</evidence>
<gene>
    <name evidence="13" type="ORF">GDO54_006213</name>
</gene>
<evidence type="ECO:0000256" key="1">
    <source>
        <dbReference type="ARBA" id="ARBA00004651"/>
    </source>
</evidence>
<dbReference type="Pfam" id="PF13853">
    <property type="entry name" value="7tm_4"/>
    <property type="match status" value="1"/>
</dbReference>
<keyword evidence="3 10" id="KW-0812">Transmembrane</keyword>
<evidence type="ECO:0000256" key="7">
    <source>
        <dbReference type="ARBA" id="ARBA00023136"/>
    </source>
</evidence>
<dbReference type="InterPro" id="IPR017452">
    <property type="entry name" value="GPCR_Rhodpsn_7TM"/>
</dbReference>
<evidence type="ECO:0000313" key="14">
    <source>
        <dbReference type="Proteomes" id="UP001181693"/>
    </source>
</evidence>
<comment type="subcellular location">
    <subcellularLocation>
        <location evidence="1 11">Cell membrane</location>
        <topology evidence="1 11">Multi-pass membrane protein</topology>
    </subcellularLocation>
</comment>
<dbReference type="PRINTS" id="PR00245">
    <property type="entry name" value="OLFACTORYR"/>
</dbReference>
<evidence type="ECO:0000256" key="5">
    <source>
        <dbReference type="ARBA" id="ARBA00022989"/>
    </source>
</evidence>
<organism evidence="13 14">
    <name type="scientific">Pyxicephalus adspersus</name>
    <name type="common">African bullfrog</name>
    <dbReference type="NCBI Taxonomy" id="30357"/>
    <lineage>
        <taxon>Eukaryota</taxon>
        <taxon>Metazoa</taxon>
        <taxon>Chordata</taxon>
        <taxon>Craniata</taxon>
        <taxon>Vertebrata</taxon>
        <taxon>Euteleostomi</taxon>
        <taxon>Amphibia</taxon>
        <taxon>Batrachia</taxon>
        <taxon>Anura</taxon>
        <taxon>Neobatrachia</taxon>
        <taxon>Ranoidea</taxon>
        <taxon>Pyxicephalidae</taxon>
        <taxon>Pyxicephalinae</taxon>
        <taxon>Pyxicephalus</taxon>
    </lineage>
</organism>
<name>A0AAV3AYD5_PYXAD</name>
<dbReference type="CDD" id="cd13954">
    <property type="entry name" value="7tmA_OR"/>
    <property type="match status" value="1"/>
</dbReference>
<reference evidence="13" key="1">
    <citation type="thesis" date="2020" institute="ProQuest LLC" country="789 East Eisenhower Parkway, Ann Arbor, MI, USA">
        <title>Comparative Genomics and Chromosome Evolution.</title>
        <authorList>
            <person name="Mudd A.B."/>
        </authorList>
    </citation>
    <scope>NUCLEOTIDE SEQUENCE</scope>
    <source>
        <strain evidence="13">1538</strain>
        <tissue evidence="13">Blood</tissue>
    </source>
</reference>
<evidence type="ECO:0000256" key="3">
    <source>
        <dbReference type="ARBA" id="ARBA00022692"/>
    </source>
</evidence>
<sequence length="304" mass="34032">MAPVKIDYGNKSKTTEFLIIGFSDYPDLKIPLLLCFLCVYTFTLAGNLVLTILISWSPSLSSPMYFFLCNLSSLDVLYTSTTCPKLIGISITQGGRISYVECMIQLYFFIAFGSTEYFLLTVMSFDRYVAICKPLHYTLIMSKQVCLYGAMGSWLGGLVASIPIATVTTTLDFCNSNTINHFFCDITALINLACSNTMLIRTVILIQGGIYKTFSTCASHLTTVSFFYITVFVLYMKPTSALSLGRGKILTTLYVYVIPMLNPVVYSFRNRNVKMALKQFIMEIKKNQLKNSSTINPGENLHTL</sequence>
<feature type="transmembrane region" description="Helical" evidence="11">
    <location>
        <begin position="186"/>
        <end position="206"/>
    </location>
</feature>
<keyword evidence="9 10" id="KW-0807">Transducer</keyword>
<dbReference type="EMBL" id="DYDO01000002">
    <property type="protein sequence ID" value="DBA30200.1"/>
    <property type="molecule type" value="Genomic_DNA"/>
</dbReference>